<evidence type="ECO:0000256" key="1">
    <source>
        <dbReference type="SAM" id="Coils"/>
    </source>
</evidence>
<dbReference type="AlphaFoldDB" id="A0A821QRW5"/>
<dbReference type="EMBL" id="CAJOBP010055394">
    <property type="protein sequence ID" value="CAF4830790.1"/>
    <property type="molecule type" value="Genomic_DNA"/>
</dbReference>
<accession>A0A821QRW5</accession>
<proteinExistence type="predicted"/>
<reference evidence="2" key="1">
    <citation type="submission" date="2021-02" db="EMBL/GenBank/DDBJ databases">
        <authorList>
            <person name="Nowell W R."/>
        </authorList>
    </citation>
    <scope>NUCLEOTIDE SEQUENCE</scope>
</reference>
<organism evidence="2 3">
    <name type="scientific">Rotaria socialis</name>
    <dbReference type="NCBI Taxonomy" id="392032"/>
    <lineage>
        <taxon>Eukaryota</taxon>
        <taxon>Metazoa</taxon>
        <taxon>Spiralia</taxon>
        <taxon>Gnathifera</taxon>
        <taxon>Rotifera</taxon>
        <taxon>Eurotatoria</taxon>
        <taxon>Bdelloidea</taxon>
        <taxon>Philodinida</taxon>
        <taxon>Philodinidae</taxon>
        <taxon>Rotaria</taxon>
    </lineage>
</organism>
<gene>
    <name evidence="2" type="ORF">UJA718_LOCUS42603</name>
</gene>
<feature type="coiled-coil region" evidence="1">
    <location>
        <begin position="1"/>
        <end position="42"/>
    </location>
</feature>
<feature type="non-terminal residue" evidence="2">
    <location>
        <position position="1"/>
    </location>
</feature>
<protein>
    <submittedName>
        <fullName evidence="2">Uncharacterized protein</fullName>
    </submittedName>
</protein>
<evidence type="ECO:0000313" key="2">
    <source>
        <dbReference type="EMBL" id="CAF4830790.1"/>
    </source>
</evidence>
<dbReference type="Proteomes" id="UP000663873">
    <property type="component" value="Unassembled WGS sequence"/>
</dbReference>
<keyword evidence="1" id="KW-0175">Coiled coil</keyword>
<comment type="caution">
    <text evidence="2">The sequence shown here is derived from an EMBL/GenBank/DDBJ whole genome shotgun (WGS) entry which is preliminary data.</text>
</comment>
<evidence type="ECO:0000313" key="3">
    <source>
        <dbReference type="Proteomes" id="UP000663873"/>
    </source>
</evidence>
<sequence>LEDEEQNRQKLQVERMQSEGKIKNLENLVATLQNELLKVNILI</sequence>
<keyword evidence="3" id="KW-1185">Reference proteome</keyword>
<name>A0A821QRW5_9BILA</name>